<dbReference type="PROSITE" id="PS50887">
    <property type="entry name" value="GGDEF"/>
    <property type="match status" value="1"/>
</dbReference>
<dbReference type="PANTHER" id="PTHR44757">
    <property type="entry name" value="DIGUANYLATE CYCLASE DGCP"/>
    <property type="match status" value="1"/>
</dbReference>
<dbReference type="NCBIfam" id="TIGR00254">
    <property type="entry name" value="GGDEF"/>
    <property type="match status" value="1"/>
</dbReference>
<dbReference type="Pfam" id="PF13426">
    <property type="entry name" value="PAS_9"/>
    <property type="match status" value="2"/>
</dbReference>
<evidence type="ECO:0000313" key="5">
    <source>
        <dbReference type="EMBL" id="QEL64862.1"/>
    </source>
</evidence>
<dbReference type="InterPro" id="IPR000160">
    <property type="entry name" value="GGDEF_dom"/>
</dbReference>
<feature type="domain" description="PAS" evidence="1">
    <location>
        <begin position="303"/>
        <end position="348"/>
    </location>
</feature>
<accession>A0A5C1E7E0</accession>
<dbReference type="NCBIfam" id="TIGR00229">
    <property type="entry name" value="sensory_box"/>
    <property type="match status" value="2"/>
</dbReference>
<proteinExistence type="predicted"/>
<dbReference type="SMART" id="SM00091">
    <property type="entry name" value="PAS"/>
    <property type="match status" value="2"/>
</dbReference>
<dbReference type="SUPFAM" id="SSF141868">
    <property type="entry name" value="EAL domain-like"/>
    <property type="match status" value="1"/>
</dbReference>
<gene>
    <name evidence="5" type="ORF">OTERR_13860</name>
</gene>
<dbReference type="PROSITE" id="PS50113">
    <property type="entry name" value="PAC"/>
    <property type="match status" value="2"/>
</dbReference>
<evidence type="ECO:0000259" key="3">
    <source>
        <dbReference type="PROSITE" id="PS50883"/>
    </source>
</evidence>
<dbReference type="RefSeq" id="WP_149425285.1">
    <property type="nucleotide sequence ID" value="NZ_CP022579.1"/>
</dbReference>
<evidence type="ECO:0000259" key="1">
    <source>
        <dbReference type="PROSITE" id="PS50112"/>
    </source>
</evidence>
<dbReference type="Gene3D" id="3.30.70.270">
    <property type="match status" value="1"/>
</dbReference>
<dbReference type="SMART" id="SM00086">
    <property type="entry name" value="PAC"/>
    <property type="match status" value="2"/>
</dbReference>
<dbReference type="EMBL" id="CP022579">
    <property type="protein sequence ID" value="QEL64862.1"/>
    <property type="molecule type" value="Genomic_DNA"/>
</dbReference>
<feature type="domain" description="GGDEF" evidence="4">
    <location>
        <begin position="460"/>
        <end position="596"/>
    </location>
</feature>
<dbReference type="SMART" id="SM00267">
    <property type="entry name" value="GGDEF"/>
    <property type="match status" value="1"/>
</dbReference>
<feature type="domain" description="PAC" evidence="2">
    <location>
        <begin position="254"/>
        <end position="306"/>
    </location>
</feature>
<dbReference type="SUPFAM" id="SSF55073">
    <property type="entry name" value="Nucleotide cyclase"/>
    <property type="match status" value="1"/>
</dbReference>
<dbReference type="FunFam" id="3.20.20.450:FF:000001">
    <property type="entry name" value="Cyclic di-GMP phosphodiesterase yahA"/>
    <property type="match status" value="1"/>
</dbReference>
<dbReference type="InterPro" id="IPR035919">
    <property type="entry name" value="EAL_sf"/>
</dbReference>
<dbReference type="Pfam" id="PF00990">
    <property type="entry name" value="GGDEF"/>
    <property type="match status" value="1"/>
</dbReference>
<evidence type="ECO:0000259" key="2">
    <source>
        <dbReference type="PROSITE" id="PS50113"/>
    </source>
</evidence>
<organism evidence="5 6">
    <name type="scientific">Oryzomicrobium terrae</name>
    <dbReference type="NCBI Taxonomy" id="1735038"/>
    <lineage>
        <taxon>Bacteria</taxon>
        <taxon>Pseudomonadati</taxon>
        <taxon>Pseudomonadota</taxon>
        <taxon>Betaproteobacteria</taxon>
        <taxon>Rhodocyclales</taxon>
        <taxon>Rhodocyclaceae</taxon>
        <taxon>Oryzomicrobium</taxon>
    </lineage>
</organism>
<evidence type="ECO:0000259" key="4">
    <source>
        <dbReference type="PROSITE" id="PS50887"/>
    </source>
</evidence>
<dbReference type="PANTHER" id="PTHR44757:SF2">
    <property type="entry name" value="BIOFILM ARCHITECTURE MAINTENANCE PROTEIN MBAA"/>
    <property type="match status" value="1"/>
</dbReference>
<dbReference type="CDD" id="cd00130">
    <property type="entry name" value="PAS"/>
    <property type="match status" value="2"/>
</dbReference>
<dbReference type="SUPFAM" id="SSF55785">
    <property type="entry name" value="PYP-like sensor domain (PAS domain)"/>
    <property type="match status" value="2"/>
</dbReference>
<dbReference type="InterPro" id="IPR035965">
    <property type="entry name" value="PAS-like_dom_sf"/>
</dbReference>
<dbReference type="CDD" id="cd01948">
    <property type="entry name" value="EAL"/>
    <property type="match status" value="1"/>
</dbReference>
<dbReference type="InterPro" id="IPR001610">
    <property type="entry name" value="PAC"/>
</dbReference>
<dbReference type="AlphaFoldDB" id="A0A5C1E7E0"/>
<dbReference type="InterPro" id="IPR052155">
    <property type="entry name" value="Biofilm_reg_signaling"/>
</dbReference>
<name>A0A5C1E7E0_9RHOO</name>
<evidence type="ECO:0000313" key="6">
    <source>
        <dbReference type="Proteomes" id="UP000323671"/>
    </source>
</evidence>
<dbReference type="InterPro" id="IPR029787">
    <property type="entry name" value="Nucleotide_cyclase"/>
</dbReference>
<dbReference type="KEGG" id="otr:OTERR_13860"/>
<feature type="domain" description="EAL" evidence="3">
    <location>
        <begin position="605"/>
        <end position="858"/>
    </location>
</feature>
<dbReference type="InterPro" id="IPR000700">
    <property type="entry name" value="PAS-assoc_C"/>
</dbReference>
<dbReference type="Pfam" id="PF00563">
    <property type="entry name" value="EAL"/>
    <property type="match status" value="1"/>
</dbReference>
<dbReference type="InterPro" id="IPR000014">
    <property type="entry name" value="PAS"/>
</dbReference>
<feature type="domain" description="PAC" evidence="2">
    <location>
        <begin position="376"/>
        <end position="428"/>
    </location>
</feature>
<dbReference type="SMART" id="SM00052">
    <property type="entry name" value="EAL"/>
    <property type="match status" value="1"/>
</dbReference>
<dbReference type="CDD" id="cd01949">
    <property type="entry name" value="GGDEF"/>
    <property type="match status" value="1"/>
</dbReference>
<feature type="domain" description="PAS" evidence="1">
    <location>
        <begin position="191"/>
        <end position="255"/>
    </location>
</feature>
<dbReference type="Gene3D" id="3.30.450.20">
    <property type="entry name" value="PAS domain"/>
    <property type="match status" value="2"/>
</dbReference>
<dbReference type="Gene3D" id="3.20.20.450">
    <property type="entry name" value="EAL domain"/>
    <property type="match status" value="1"/>
</dbReference>
<dbReference type="InterPro" id="IPR043128">
    <property type="entry name" value="Rev_trsase/Diguanyl_cyclase"/>
</dbReference>
<dbReference type="Proteomes" id="UP000323671">
    <property type="component" value="Chromosome"/>
</dbReference>
<sequence length="872" mass="95490">MAPEFDPIPSPTAMSSARISDLDLAARLAATLVGSTGPVPEELIQALCCSALESPEGCFVSCLGDGVAAATPSPLTLVGPETCFAAYRDALPLPWRQLFLQALETGLPVVAASDPATGASTRMGVTLRYGQVPLGMVGVAGRSGGYGRAEQQRFAEIAGLLAHGLHVRQQLQERQAALARTEAKLAQQGAILDQIHDSVLTMDLSGFITGWNKGAERLFGYAASEAIGRHILFLYADEREEDRMFNAFLEGNQREFEVRGRHKNGAEFWASITLSLARDAQERPHSIIGYLIDITDQLAAQEKLRLHAHIFEQSSEGVVVVDHRGHVVSVNRAFSDITGFAEDEVLGQPPRILESVRRDPGATTEVEFALATSGAWQGELWDERKSGERYPAWVSLAAVRNTAGEETHRFFVFSDLTERKAQEQQIYRLAYYDSLTGLPNRSLLFSLLAQALVESQRRQSHGALLFIDLNRFKTVNDSYGHAAADYLLRDVAERLTKAVRAEDVVSRLGGDEFVIALLDIAHRDDAARVAYKVLDALHHPFQAGDGSHEEVRISAAIGIALFPDDGRDAETLLRHADVAMYRAKQSTADGFLFYSQEMNRRSRERLKLEGALRRALEQGELSLHFQPQLCLTSHRVVGAEALLRWRHPEMGPIPPAEFIPLAEETGLIIPIGQWVINAACAQARAWQDQGLPLVRLAVNLSSRQFQPGLPQQISDTLARHRLTGDVLELEITESMLMHNSERVVAMMEEFQQAGLSLSLDDFGTGYSSLAYLKRFPIDNLKIDQSFVRGLPEDANDSAIARAIIGMAKALKLCVIAEGVETEAQLRFLAEAGCDEIQGYHFSPPLPADEFAALLARVNGAAGIASATPATTH</sequence>
<protein>
    <submittedName>
        <fullName evidence="5">Diguanylate cyclase/phosphodiesterase with PAS/PAC sensor</fullName>
    </submittedName>
</protein>
<dbReference type="PROSITE" id="PS50112">
    <property type="entry name" value="PAS"/>
    <property type="match status" value="2"/>
</dbReference>
<dbReference type="PROSITE" id="PS50883">
    <property type="entry name" value="EAL"/>
    <property type="match status" value="1"/>
</dbReference>
<dbReference type="InterPro" id="IPR001633">
    <property type="entry name" value="EAL_dom"/>
</dbReference>
<keyword evidence="6" id="KW-1185">Reference proteome</keyword>
<reference evidence="5 6" key="1">
    <citation type="submission" date="2017-07" db="EMBL/GenBank/DDBJ databases">
        <title>Complete genome sequence of Oryzomicrobium terrae TPP412.</title>
        <authorList>
            <person name="Chiu L.-W."/>
            <person name="Lo K.-J."/>
            <person name="Tsai Y.-M."/>
            <person name="Lin S.-S."/>
            <person name="Kuo C.-H."/>
            <person name="Liu C.-T."/>
        </authorList>
    </citation>
    <scope>NUCLEOTIDE SEQUENCE [LARGE SCALE GENOMIC DNA]</scope>
    <source>
        <strain evidence="5 6">TPP412</strain>
    </source>
</reference>